<proteinExistence type="predicted"/>
<dbReference type="Proteomes" id="UP000509301">
    <property type="component" value="Chromosome"/>
</dbReference>
<dbReference type="EMBL" id="CP049074">
    <property type="protein sequence ID" value="QKQ99390.1"/>
    <property type="molecule type" value="Genomic_DNA"/>
</dbReference>
<keyword evidence="2" id="KW-1185">Reference proteome</keyword>
<sequence length="79" mass="8965">MSNKLQCLTCGRPFPEGQGVTFTLIGKSLEFHSKACAYAFLKDLVLSISEDCISPSLRDIESKYEDRLEKYKKGMEKKI</sequence>
<evidence type="ECO:0000313" key="2">
    <source>
        <dbReference type="Proteomes" id="UP000509301"/>
    </source>
</evidence>
<dbReference type="GeneID" id="55640754"/>
<name>A0A6N0NW97_9CREN</name>
<reference evidence="1 2" key="1">
    <citation type="submission" date="2020-02" db="EMBL/GenBank/DDBJ databases">
        <title>Comparative genome analysis reveals the metabolism and evolution of the thermophilic archaeal genus Metallosphaera.</title>
        <authorList>
            <person name="Jiang C."/>
        </authorList>
    </citation>
    <scope>NUCLEOTIDE SEQUENCE [LARGE SCALE GENOMIC DNA]</scope>
    <source>
        <strain evidence="1 2">Ric-A</strain>
    </source>
</reference>
<gene>
    <name evidence="1" type="ORF">GWK48_02365</name>
</gene>
<evidence type="ECO:0000313" key="1">
    <source>
        <dbReference type="EMBL" id="QKQ99390.1"/>
    </source>
</evidence>
<organism evidence="1 2">
    <name type="scientific">Metallosphaera tengchongensis</name>
    <dbReference type="NCBI Taxonomy" id="1532350"/>
    <lineage>
        <taxon>Archaea</taxon>
        <taxon>Thermoproteota</taxon>
        <taxon>Thermoprotei</taxon>
        <taxon>Sulfolobales</taxon>
        <taxon>Sulfolobaceae</taxon>
        <taxon>Metallosphaera</taxon>
    </lineage>
</organism>
<dbReference type="KEGG" id="mten:GWK48_02365"/>
<dbReference type="OrthoDB" id="43292at2157"/>
<protein>
    <submittedName>
        <fullName evidence="1">Uncharacterized protein</fullName>
    </submittedName>
</protein>
<dbReference type="AlphaFoldDB" id="A0A6N0NW97"/>
<accession>A0A6N0NW97</accession>
<dbReference type="RefSeq" id="WP_174629251.1">
    <property type="nucleotide sequence ID" value="NZ_CP049074.1"/>
</dbReference>